<reference evidence="3" key="1">
    <citation type="journal article" date="2021" name="Nat. Microbiol.">
        <title>Cocultivation of an ultrasmall environmental parasitic bacterium with lytic ability against bacteria associated with wastewater foams.</title>
        <authorList>
            <person name="Batinovic S."/>
            <person name="Rose J.J.A."/>
            <person name="Ratcliffe J."/>
            <person name="Seviour R.J."/>
            <person name="Petrovski S."/>
        </authorList>
    </citation>
    <scope>NUCLEOTIDE SEQUENCE</scope>
    <source>
        <strain evidence="3">CON9</strain>
    </source>
</reference>
<proteinExistence type="predicted"/>
<dbReference type="InterPro" id="IPR021202">
    <property type="entry name" value="Rv3654c-like"/>
</dbReference>
<evidence type="ECO:0000256" key="1">
    <source>
        <dbReference type="SAM" id="Phobius"/>
    </source>
</evidence>
<dbReference type="Pfam" id="PF13400">
    <property type="entry name" value="Tad"/>
    <property type="match status" value="1"/>
</dbReference>
<dbReference type="InterPro" id="IPR028087">
    <property type="entry name" value="Tad_N"/>
</dbReference>
<organism evidence="3 4">
    <name type="scientific">Gordonia pseudamarae</name>
    <dbReference type="NCBI Taxonomy" id="2831662"/>
    <lineage>
        <taxon>Bacteria</taxon>
        <taxon>Bacillati</taxon>
        <taxon>Actinomycetota</taxon>
        <taxon>Actinomycetes</taxon>
        <taxon>Mycobacteriales</taxon>
        <taxon>Gordoniaceae</taxon>
        <taxon>Gordonia</taxon>
    </lineage>
</organism>
<keyword evidence="4" id="KW-1185">Reference proteome</keyword>
<evidence type="ECO:0000259" key="2">
    <source>
        <dbReference type="Pfam" id="PF13400"/>
    </source>
</evidence>
<accession>A0ABX6ILX9</accession>
<feature type="domain" description="Putative Flp pilus-assembly TadG-like N-terminal" evidence="2">
    <location>
        <begin position="10"/>
        <end position="57"/>
    </location>
</feature>
<protein>
    <recommendedName>
        <fullName evidence="2">Putative Flp pilus-assembly TadG-like N-terminal domain-containing protein</fullName>
    </recommendedName>
</protein>
<keyword evidence="1" id="KW-0812">Transmembrane</keyword>
<keyword evidence="1" id="KW-0472">Membrane</keyword>
<sequence length="120" mass="11954">MRRLVADERGGATILAAFAIAAIASVLVAVLHIGGAVVARHRAQSAADLAALAAAAAQVAGGPDSCAAARDLARAQQPPADVIDCRVTGSDVVVAVRVPVALGAFGVRWADARARAGPVR</sequence>
<dbReference type="NCBIfam" id="TIGR03816">
    <property type="entry name" value="tadE_like_DECH"/>
    <property type="match status" value="1"/>
</dbReference>
<evidence type="ECO:0000313" key="4">
    <source>
        <dbReference type="Proteomes" id="UP001059836"/>
    </source>
</evidence>
<feature type="transmembrane region" description="Helical" evidence="1">
    <location>
        <begin position="12"/>
        <end position="34"/>
    </location>
</feature>
<name>A0ABX6ILX9_9ACTN</name>
<dbReference type="Proteomes" id="UP001059836">
    <property type="component" value="Chromosome"/>
</dbReference>
<evidence type="ECO:0000313" key="3">
    <source>
        <dbReference type="EMBL" id="QHN36859.1"/>
    </source>
</evidence>
<dbReference type="EMBL" id="CP045809">
    <property type="protein sequence ID" value="QHN36859.1"/>
    <property type="molecule type" value="Genomic_DNA"/>
</dbReference>
<gene>
    <name evidence="3" type="ORF">GII31_20130</name>
</gene>
<keyword evidence="1" id="KW-1133">Transmembrane helix</keyword>
<dbReference type="RefSeq" id="WP_213245131.1">
    <property type="nucleotide sequence ID" value="NZ_CP045806.1"/>
</dbReference>